<dbReference type="InterPro" id="IPR018800">
    <property type="entry name" value="PRCC"/>
</dbReference>
<dbReference type="GO" id="GO:0004672">
    <property type="term" value="F:protein kinase activity"/>
    <property type="evidence" value="ECO:0007669"/>
    <property type="project" value="InterPro"/>
</dbReference>
<name>D8QUF3_SELML</name>
<dbReference type="SUPFAM" id="SSF56112">
    <property type="entry name" value="Protein kinase-like (PK-like)"/>
    <property type="match status" value="1"/>
</dbReference>
<dbReference type="GO" id="GO:0005524">
    <property type="term" value="F:ATP binding"/>
    <property type="evidence" value="ECO:0007669"/>
    <property type="project" value="InterPro"/>
</dbReference>
<dbReference type="InterPro" id="IPR000719">
    <property type="entry name" value="Prot_kinase_dom"/>
</dbReference>
<sequence>MDPILLSSAFSLTSPIAQPDPQPRISNGDQGRGGKSMFSFLPAPKRNKGLDYRPPIDTSALEEEEDAGNAKKKPRLDEKEMTVVGGLVLPAPKNSLGIGGALGGGRGQALDFSSHGSSSLPERNLDQEEMVPSSSENVEESGSQDGLYYEDPFPGYQTQGYDGLSQEESYQGQENGYEGLESGAFYEDQGQNHPYQYYEGDAVYDQAQAQAPVEEDPVAKAMRQENRKGRVEPVKFVEIKQDDLTANRPREDQLRMTGIAFGSTFSSVLDKKDDEENKPSKLHKKKHQIGSLYYDMKQKEFELMERRARGFLSKAQTHAKYGWVPAMSVLDAYSFREERVPRYGYGGIDRGIPRVGYNGSNEKVVIKSMNQDPRVFDMDRIEEEFDLMIECEHKNVLKALDVGTDEHYYTYMVLEYIDCDLMDFFGQDKVYYSISKADKIREILRQILLGLACMHGRGVAHQNVGYYSLLVKRNYDEFVVKLTDFSCARRITTPANPEIAGSPEYNAPEVLRMEAERMGTTADIWSAGVVFLQMLMGYNPFYPGISHQKEREKVVDEIHRFLDEDMFKLIEDKAAVELLKGMLAWDPEKRFTAEEALDSPYLAVQTPPVIRENKVVVKVEDRPSTGFWTEVAKIFSLA</sequence>
<dbReference type="Proteomes" id="UP000001514">
    <property type="component" value="Unassembled WGS sequence"/>
</dbReference>
<feature type="domain" description="Protein kinase" evidence="2">
    <location>
        <begin position="337"/>
        <end position="602"/>
    </location>
</feature>
<feature type="compositionally biased region" description="Polar residues" evidence="1">
    <location>
        <begin position="132"/>
        <end position="144"/>
    </location>
</feature>
<dbReference type="Pfam" id="PF00069">
    <property type="entry name" value="Pkinase"/>
    <property type="match status" value="1"/>
</dbReference>
<feature type="region of interest" description="Disordered" evidence="1">
    <location>
        <begin position="109"/>
        <end position="171"/>
    </location>
</feature>
<dbReference type="Gene3D" id="3.30.200.20">
    <property type="entry name" value="Phosphorylase Kinase, domain 1"/>
    <property type="match status" value="1"/>
</dbReference>
<dbReference type="HOGENOM" id="CLU_429234_0_0_1"/>
<dbReference type="eggNOG" id="KOG0660">
    <property type="taxonomic scope" value="Eukaryota"/>
</dbReference>
<reference evidence="3 4" key="1">
    <citation type="journal article" date="2011" name="Science">
        <title>The Selaginella genome identifies genetic changes associated with the evolution of vascular plants.</title>
        <authorList>
            <person name="Banks J.A."/>
            <person name="Nishiyama T."/>
            <person name="Hasebe M."/>
            <person name="Bowman J.L."/>
            <person name="Gribskov M."/>
            <person name="dePamphilis C."/>
            <person name="Albert V.A."/>
            <person name="Aono N."/>
            <person name="Aoyama T."/>
            <person name="Ambrose B.A."/>
            <person name="Ashton N.W."/>
            <person name="Axtell M.J."/>
            <person name="Barker E."/>
            <person name="Barker M.S."/>
            <person name="Bennetzen J.L."/>
            <person name="Bonawitz N.D."/>
            <person name="Chapple C."/>
            <person name="Cheng C."/>
            <person name="Correa L.G."/>
            <person name="Dacre M."/>
            <person name="DeBarry J."/>
            <person name="Dreyer I."/>
            <person name="Elias M."/>
            <person name="Engstrom E.M."/>
            <person name="Estelle M."/>
            <person name="Feng L."/>
            <person name="Finet C."/>
            <person name="Floyd S.K."/>
            <person name="Frommer W.B."/>
            <person name="Fujita T."/>
            <person name="Gramzow L."/>
            <person name="Gutensohn M."/>
            <person name="Harholt J."/>
            <person name="Hattori M."/>
            <person name="Heyl A."/>
            <person name="Hirai T."/>
            <person name="Hiwatashi Y."/>
            <person name="Ishikawa M."/>
            <person name="Iwata M."/>
            <person name="Karol K.G."/>
            <person name="Koehler B."/>
            <person name="Kolukisaoglu U."/>
            <person name="Kubo M."/>
            <person name="Kurata T."/>
            <person name="Lalonde S."/>
            <person name="Li K."/>
            <person name="Li Y."/>
            <person name="Litt A."/>
            <person name="Lyons E."/>
            <person name="Manning G."/>
            <person name="Maruyama T."/>
            <person name="Michael T.P."/>
            <person name="Mikami K."/>
            <person name="Miyazaki S."/>
            <person name="Morinaga S."/>
            <person name="Murata T."/>
            <person name="Mueller-Roeber B."/>
            <person name="Nelson D.R."/>
            <person name="Obara M."/>
            <person name="Oguri Y."/>
            <person name="Olmstead R.G."/>
            <person name="Onodera N."/>
            <person name="Petersen B.L."/>
            <person name="Pils B."/>
            <person name="Prigge M."/>
            <person name="Rensing S.A."/>
            <person name="Riano-Pachon D.M."/>
            <person name="Roberts A.W."/>
            <person name="Sato Y."/>
            <person name="Scheller H.V."/>
            <person name="Schulz B."/>
            <person name="Schulz C."/>
            <person name="Shakirov E.V."/>
            <person name="Shibagaki N."/>
            <person name="Shinohara N."/>
            <person name="Shippen D.E."/>
            <person name="Soerensen I."/>
            <person name="Sotooka R."/>
            <person name="Sugimoto N."/>
            <person name="Sugita M."/>
            <person name="Sumikawa N."/>
            <person name="Tanurdzic M."/>
            <person name="Theissen G."/>
            <person name="Ulvskov P."/>
            <person name="Wakazuki S."/>
            <person name="Weng J.K."/>
            <person name="Willats W.W."/>
            <person name="Wipf D."/>
            <person name="Wolf P.G."/>
            <person name="Yang L."/>
            <person name="Zimmer A.D."/>
            <person name="Zhu Q."/>
            <person name="Mitros T."/>
            <person name="Hellsten U."/>
            <person name="Loque D."/>
            <person name="Otillar R."/>
            <person name="Salamov A."/>
            <person name="Schmutz J."/>
            <person name="Shapiro H."/>
            <person name="Lindquist E."/>
            <person name="Lucas S."/>
            <person name="Rokhsar D."/>
            <person name="Grigoriev I.V."/>
        </authorList>
    </citation>
    <scope>NUCLEOTIDE SEQUENCE [LARGE SCALE GENOMIC DNA]</scope>
</reference>
<organism evidence="4">
    <name type="scientific">Selaginella moellendorffii</name>
    <name type="common">Spikemoss</name>
    <dbReference type="NCBI Taxonomy" id="88036"/>
    <lineage>
        <taxon>Eukaryota</taxon>
        <taxon>Viridiplantae</taxon>
        <taxon>Streptophyta</taxon>
        <taxon>Embryophyta</taxon>
        <taxon>Tracheophyta</taxon>
        <taxon>Lycopodiopsida</taxon>
        <taxon>Selaginellales</taxon>
        <taxon>Selaginellaceae</taxon>
        <taxon>Selaginella</taxon>
    </lineage>
</organism>
<dbReference type="Pfam" id="PF10253">
    <property type="entry name" value="PRCC"/>
    <property type="match status" value="1"/>
</dbReference>
<protein>
    <recommendedName>
        <fullName evidence="2">Protein kinase domain-containing protein</fullName>
    </recommendedName>
</protein>
<dbReference type="GO" id="GO:0005634">
    <property type="term" value="C:nucleus"/>
    <property type="evidence" value="ECO:0000318"/>
    <property type="project" value="GO_Central"/>
</dbReference>
<dbReference type="InParanoid" id="D8QUF3"/>
<dbReference type="eggNOG" id="KOG3903">
    <property type="taxonomic scope" value="Eukaryota"/>
</dbReference>
<gene>
    <name evidence="3" type="ORF">SELMODRAFT_404148</name>
</gene>
<proteinExistence type="predicted"/>
<dbReference type="PANTHER" id="PTHR13621:SF2">
    <property type="entry name" value="PROLINE-RICH PROTEIN PRCC"/>
    <property type="match status" value="1"/>
</dbReference>
<accession>D8QUF3</accession>
<dbReference type="InterPro" id="IPR011009">
    <property type="entry name" value="Kinase-like_dom_sf"/>
</dbReference>
<dbReference type="AlphaFoldDB" id="D8QUF3"/>
<dbReference type="PROSITE" id="PS50011">
    <property type="entry name" value="PROTEIN_KINASE_DOM"/>
    <property type="match status" value="1"/>
</dbReference>
<evidence type="ECO:0000313" key="3">
    <source>
        <dbReference type="EMBL" id="EFJ35861.1"/>
    </source>
</evidence>
<dbReference type="EMBL" id="GL377567">
    <property type="protein sequence ID" value="EFJ35861.1"/>
    <property type="molecule type" value="Genomic_DNA"/>
</dbReference>
<evidence type="ECO:0000259" key="2">
    <source>
        <dbReference type="PROSITE" id="PS50011"/>
    </source>
</evidence>
<dbReference type="Gene3D" id="1.10.510.10">
    <property type="entry name" value="Transferase(Phosphotransferase) domain 1"/>
    <property type="match status" value="1"/>
</dbReference>
<evidence type="ECO:0000313" key="4">
    <source>
        <dbReference type="Proteomes" id="UP000001514"/>
    </source>
</evidence>
<dbReference type="Gramene" id="EFJ35861">
    <property type="protein sequence ID" value="EFJ35861"/>
    <property type="gene ID" value="SELMODRAFT_404148"/>
</dbReference>
<feature type="compositionally biased region" description="Polar residues" evidence="1">
    <location>
        <begin position="156"/>
        <end position="171"/>
    </location>
</feature>
<feature type="region of interest" description="Disordered" evidence="1">
    <location>
        <begin position="12"/>
        <end position="79"/>
    </location>
</feature>
<keyword evidence="4" id="KW-1185">Reference proteome</keyword>
<evidence type="ECO:0000256" key="1">
    <source>
        <dbReference type="SAM" id="MobiDB-lite"/>
    </source>
</evidence>
<dbReference type="KEGG" id="smo:SELMODRAFT_404148"/>
<dbReference type="STRING" id="88036.D8QUF3"/>
<dbReference type="PANTHER" id="PTHR13621">
    <property type="entry name" value="PROLINE-RICH PROTEIN PRCC"/>
    <property type="match status" value="1"/>
</dbReference>